<feature type="transmembrane region" description="Helical" evidence="16">
    <location>
        <begin position="239"/>
        <end position="257"/>
    </location>
</feature>
<comment type="similarity">
    <text evidence="2">Belongs to the cation transport ATPase (P-type) (TC 3.A.3) family. Type IB subfamily.</text>
</comment>
<evidence type="ECO:0000256" key="1">
    <source>
        <dbReference type="ARBA" id="ARBA00004127"/>
    </source>
</evidence>
<dbReference type="SUPFAM" id="SSF81653">
    <property type="entry name" value="Calcium ATPase, transduction domain A"/>
    <property type="match status" value="1"/>
</dbReference>
<dbReference type="Pfam" id="PF00403">
    <property type="entry name" value="HMA"/>
    <property type="match status" value="2"/>
</dbReference>
<dbReference type="GO" id="GO:0055070">
    <property type="term" value="P:copper ion homeostasis"/>
    <property type="evidence" value="ECO:0007669"/>
    <property type="project" value="TreeGrafter"/>
</dbReference>
<evidence type="ECO:0000313" key="19">
    <source>
        <dbReference type="Proteomes" id="UP001143747"/>
    </source>
</evidence>
<dbReference type="PRINTS" id="PR00119">
    <property type="entry name" value="CATATPASE"/>
</dbReference>
<feature type="transmembrane region" description="Helical" evidence="16">
    <location>
        <begin position="212"/>
        <end position="233"/>
    </location>
</feature>
<keyword evidence="4 16" id="KW-0812">Transmembrane</keyword>
<comment type="subcellular location">
    <subcellularLocation>
        <location evidence="1">Endomembrane system</location>
        <topology evidence="1">Multi-pass membrane protein</topology>
    </subcellularLocation>
</comment>
<dbReference type="AlphaFoldDB" id="A0A9Q4KSU1"/>
<keyword evidence="12 16" id="KW-1133">Transmembrane helix</keyword>
<dbReference type="FunFam" id="3.30.70.100:FF:000005">
    <property type="entry name" value="Copper-exporting P-type ATPase A"/>
    <property type="match status" value="1"/>
</dbReference>
<dbReference type="GO" id="GO:0005507">
    <property type="term" value="F:copper ion binding"/>
    <property type="evidence" value="ECO:0007669"/>
    <property type="project" value="InterPro"/>
</dbReference>
<dbReference type="InterPro" id="IPR023298">
    <property type="entry name" value="ATPase_P-typ_TM_dom_sf"/>
</dbReference>
<accession>A0A9Q4KSU1</accession>
<feature type="transmembrane region" description="Helical" evidence="16">
    <location>
        <begin position="391"/>
        <end position="413"/>
    </location>
</feature>
<evidence type="ECO:0000256" key="10">
    <source>
        <dbReference type="ARBA" id="ARBA00022842"/>
    </source>
</evidence>
<dbReference type="PROSITE" id="PS01047">
    <property type="entry name" value="HMA_1"/>
    <property type="match status" value="1"/>
</dbReference>
<gene>
    <name evidence="18" type="primary">cadA</name>
    <name evidence="18" type="ORF">L0665_02760</name>
</gene>
<dbReference type="EMBL" id="JAKELO010000002">
    <property type="protein sequence ID" value="MDE4907538.1"/>
    <property type="molecule type" value="Genomic_DNA"/>
</dbReference>
<dbReference type="InterPro" id="IPR006122">
    <property type="entry name" value="HMA_Cu_ion-bd"/>
</dbReference>
<name>A0A9Q4KSU1_9EURY</name>
<feature type="domain" description="HMA" evidence="17">
    <location>
        <begin position="1"/>
        <end position="58"/>
    </location>
</feature>
<dbReference type="InterPro" id="IPR001757">
    <property type="entry name" value="P_typ_ATPase"/>
</dbReference>
<dbReference type="InterPro" id="IPR059000">
    <property type="entry name" value="ATPase_P-type_domA"/>
</dbReference>
<protein>
    <submittedName>
        <fullName evidence="18">Cadmium-translocating P-type ATPase</fullName>
    </submittedName>
</protein>
<keyword evidence="15 16" id="KW-0472">Membrane</keyword>
<dbReference type="PROSITE" id="PS00154">
    <property type="entry name" value="ATPASE_E1_E2"/>
    <property type="match status" value="1"/>
</dbReference>
<feature type="transmembrane region" description="Helical" evidence="16">
    <location>
        <begin position="734"/>
        <end position="758"/>
    </location>
</feature>
<proteinExistence type="inferred from homology"/>
<evidence type="ECO:0000256" key="16">
    <source>
        <dbReference type="SAM" id="Phobius"/>
    </source>
</evidence>
<dbReference type="Pfam" id="PF00702">
    <property type="entry name" value="Hydrolase"/>
    <property type="match status" value="1"/>
</dbReference>
<dbReference type="GO" id="GO:0016020">
    <property type="term" value="C:membrane"/>
    <property type="evidence" value="ECO:0007669"/>
    <property type="project" value="InterPro"/>
</dbReference>
<dbReference type="Pfam" id="PF00122">
    <property type="entry name" value="E1-E2_ATPase"/>
    <property type="match status" value="1"/>
</dbReference>
<dbReference type="PROSITE" id="PS50846">
    <property type="entry name" value="HMA_2"/>
    <property type="match status" value="2"/>
</dbReference>
<dbReference type="NCBIfam" id="TIGR01511">
    <property type="entry name" value="ATPase-IB1_Cu"/>
    <property type="match status" value="1"/>
</dbReference>
<keyword evidence="11" id="KW-1278">Translocase</keyword>
<evidence type="ECO:0000256" key="4">
    <source>
        <dbReference type="ARBA" id="ARBA00022692"/>
    </source>
</evidence>
<comment type="caution">
    <text evidence="18">The sequence shown here is derived from an EMBL/GenBank/DDBJ whole genome shotgun (WGS) entry which is preliminary data.</text>
</comment>
<dbReference type="NCBIfam" id="TIGR01525">
    <property type="entry name" value="ATPase-IB_hvy"/>
    <property type="match status" value="1"/>
</dbReference>
<dbReference type="FunFam" id="3.30.70.100:FF:000001">
    <property type="entry name" value="ATPase copper transporting beta"/>
    <property type="match status" value="1"/>
</dbReference>
<keyword evidence="7" id="KW-0547">Nucleotide-binding</keyword>
<evidence type="ECO:0000256" key="11">
    <source>
        <dbReference type="ARBA" id="ARBA00022967"/>
    </source>
</evidence>
<evidence type="ECO:0000256" key="6">
    <source>
        <dbReference type="ARBA" id="ARBA00022737"/>
    </source>
</evidence>
<dbReference type="CDD" id="cd02094">
    <property type="entry name" value="P-type_ATPase_Cu-like"/>
    <property type="match status" value="1"/>
</dbReference>
<organism evidence="18 19">
    <name type="scientific">Methanogenium marinum</name>
    <dbReference type="NCBI Taxonomy" id="348610"/>
    <lineage>
        <taxon>Archaea</taxon>
        <taxon>Methanobacteriati</taxon>
        <taxon>Methanobacteriota</taxon>
        <taxon>Stenosarchaea group</taxon>
        <taxon>Methanomicrobia</taxon>
        <taxon>Methanomicrobiales</taxon>
        <taxon>Methanomicrobiaceae</taxon>
        <taxon>Methanogenium</taxon>
    </lineage>
</organism>
<dbReference type="InterPro" id="IPR018303">
    <property type="entry name" value="ATPase_P-typ_P_site"/>
</dbReference>
<dbReference type="InterPro" id="IPR036163">
    <property type="entry name" value="HMA_dom_sf"/>
</dbReference>
<dbReference type="SFLD" id="SFLDF00027">
    <property type="entry name" value="p-type_atpase"/>
    <property type="match status" value="1"/>
</dbReference>
<feature type="transmembrane region" description="Helical" evidence="16">
    <location>
        <begin position="764"/>
        <end position="783"/>
    </location>
</feature>
<keyword evidence="9" id="KW-0067">ATP-binding</keyword>
<keyword evidence="10" id="KW-0460">Magnesium</keyword>
<dbReference type="InterPro" id="IPR023299">
    <property type="entry name" value="ATPase_P-typ_cyto_dom_N"/>
</dbReference>
<dbReference type="SUPFAM" id="SSF56784">
    <property type="entry name" value="HAD-like"/>
    <property type="match status" value="1"/>
</dbReference>
<dbReference type="PANTHER" id="PTHR43520">
    <property type="entry name" value="ATP7, ISOFORM B"/>
    <property type="match status" value="1"/>
</dbReference>
<evidence type="ECO:0000256" key="9">
    <source>
        <dbReference type="ARBA" id="ARBA00022840"/>
    </source>
</evidence>
<dbReference type="SUPFAM" id="SSF55008">
    <property type="entry name" value="HMA, heavy metal-associated domain"/>
    <property type="match status" value="2"/>
</dbReference>
<dbReference type="GO" id="GO:0016887">
    <property type="term" value="F:ATP hydrolysis activity"/>
    <property type="evidence" value="ECO:0007669"/>
    <property type="project" value="InterPro"/>
</dbReference>
<evidence type="ECO:0000256" key="12">
    <source>
        <dbReference type="ARBA" id="ARBA00022989"/>
    </source>
</evidence>
<dbReference type="GO" id="GO:0012505">
    <property type="term" value="C:endomembrane system"/>
    <property type="evidence" value="ECO:0007669"/>
    <property type="project" value="UniProtKB-SubCell"/>
</dbReference>
<keyword evidence="8" id="KW-0187">Copper transport</keyword>
<evidence type="ECO:0000256" key="2">
    <source>
        <dbReference type="ARBA" id="ARBA00006024"/>
    </source>
</evidence>
<dbReference type="SUPFAM" id="SSF81665">
    <property type="entry name" value="Calcium ATPase, transmembrane domain M"/>
    <property type="match status" value="1"/>
</dbReference>
<reference evidence="18" key="1">
    <citation type="submission" date="2022-01" db="EMBL/GenBank/DDBJ databases">
        <title>Draft genome of Methanogenium marinum DSM 15558.</title>
        <authorList>
            <person name="Chen S.-C."/>
            <person name="You Y.-T."/>
        </authorList>
    </citation>
    <scope>NUCLEOTIDE SEQUENCE</scope>
    <source>
        <strain evidence="18">DSM 15558</strain>
    </source>
</reference>
<evidence type="ECO:0000256" key="13">
    <source>
        <dbReference type="ARBA" id="ARBA00023008"/>
    </source>
</evidence>
<keyword evidence="19" id="KW-1185">Reference proteome</keyword>
<keyword evidence="5" id="KW-0479">Metal-binding</keyword>
<dbReference type="InterPro" id="IPR023214">
    <property type="entry name" value="HAD_sf"/>
</dbReference>
<keyword evidence="3" id="KW-0813">Transport</keyword>
<feature type="domain" description="HMA" evidence="17">
    <location>
        <begin position="60"/>
        <end position="126"/>
    </location>
</feature>
<dbReference type="InterPro" id="IPR006121">
    <property type="entry name" value="HMA_dom"/>
</dbReference>
<keyword evidence="6" id="KW-0677">Repeat</keyword>
<dbReference type="NCBIfam" id="TIGR01512">
    <property type="entry name" value="ATPase-IB2_Cd"/>
    <property type="match status" value="1"/>
</dbReference>
<dbReference type="InterPro" id="IPR036412">
    <property type="entry name" value="HAD-like_sf"/>
</dbReference>
<keyword evidence="14" id="KW-0406">Ion transport</keyword>
<evidence type="ECO:0000256" key="3">
    <source>
        <dbReference type="ARBA" id="ARBA00022448"/>
    </source>
</evidence>
<feature type="transmembrane region" description="Helical" evidence="16">
    <location>
        <begin position="419"/>
        <end position="441"/>
    </location>
</feature>
<dbReference type="FunFam" id="2.70.150.10:FF:000002">
    <property type="entry name" value="Copper-transporting ATPase 1, putative"/>
    <property type="match status" value="1"/>
</dbReference>
<dbReference type="InterPro" id="IPR044492">
    <property type="entry name" value="P_typ_ATPase_HD_dom"/>
</dbReference>
<evidence type="ECO:0000259" key="17">
    <source>
        <dbReference type="PROSITE" id="PS50846"/>
    </source>
</evidence>
<dbReference type="CDD" id="cd00371">
    <property type="entry name" value="HMA"/>
    <property type="match status" value="2"/>
</dbReference>
<evidence type="ECO:0000313" key="18">
    <source>
        <dbReference type="EMBL" id="MDE4907538.1"/>
    </source>
</evidence>
<dbReference type="Gene3D" id="2.70.150.10">
    <property type="entry name" value="Calcium-transporting ATPase, cytoplasmic transduction domain A"/>
    <property type="match status" value="1"/>
</dbReference>
<dbReference type="NCBIfam" id="TIGR00003">
    <property type="entry name" value="copper ion binding protein"/>
    <property type="match status" value="2"/>
</dbReference>
<dbReference type="SFLD" id="SFLDG00002">
    <property type="entry name" value="C1.7:_P-type_atpase_like"/>
    <property type="match status" value="1"/>
</dbReference>
<evidence type="ECO:0000256" key="14">
    <source>
        <dbReference type="ARBA" id="ARBA00023065"/>
    </source>
</evidence>
<feature type="transmembrane region" description="Helical" evidence="16">
    <location>
        <begin position="153"/>
        <end position="172"/>
    </location>
</feature>
<evidence type="ECO:0000256" key="7">
    <source>
        <dbReference type="ARBA" id="ARBA00022741"/>
    </source>
</evidence>
<dbReference type="Proteomes" id="UP001143747">
    <property type="component" value="Unassembled WGS sequence"/>
</dbReference>
<dbReference type="SFLD" id="SFLDS00003">
    <property type="entry name" value="Haloacid_Dehalogenase"/>
    <property type="match status" value="1"/>
</dbReference>
<dbReference type="InterPro" id="IPR017969">
    <property type="entry name" value="Heavy-metal-associated_CS"/>
</dbReference>
<sequence length="801" mass="84824">MHCATCVATVEKALRAVNGVYEVSVSLATEKAVVRYNPETCTVRNLEAAVTGAGYGVLRETLQIRLGGIHCATCVATVEKALMSLDGVFSAEVNLTTNRAVVGYDPDTVEIAQMIEVIVGAGYEYRGFVGDEEGSQEEIQRSREIRNLRNRTLIGFAVSAFLMVFMFSGIMLPIPMTYFMFIVSTPFFIYLAYPIFRAAWGALKNSSLTMDVMYAMGIGVAYGSSVLGTFGIILTSDFLFYETAVMLSAFLTLGRYLEARAKVRTNDAIKKLVELQAKTAIVLRGKEEVEVPVEELTIGDIILVRPGGKIPVDGEILSGESYIDESMISGEPVPVYKEKGATVTGGTINTTGAITFATTHVGKETYLAQIIKLVETAQATKPSVQKYADTAVTWFIPTVLTIAITAALVWYFALGATSLFSITVLISILVIACPCALGLATPTAITVGVGRGAELGILIKNSEVLEVSQKITTVIFDKTGTLTRGIPVVTETVLFKKSEEEFLEIASGVEARSEHPLAAAVVSYAKEKGIVPKECTEFEAVSGRGVKAEAGGVPVLIGNMAFLSQQGIGLIPPVIDAFEAIQNRGETAVGVAAGGAIAGIIGISDSVRDTSAAATEELHKMGLTVGMITGDNERTAAAVTEQLGIDFMEAEVLPDKKSGIIQTMQGEGKMIAFVGDGINDAPALAAADIGIAIGSGTDIAIESGDIVLVQSSPLDVAAAIQLGRKVMGRIQLNLFWAFAYNAALIPVAAGILYPLYGITFRPEFAGLAMALSSVTVISLSLLLKGYTPPATVKKANQQKTQ</sequence>
<dbReference type="GO" id="GO:0005524">
    <property type="term" value="F:ATP binding"/>
    <property type="evidence" value="ECO:0007669"/>
    <property type="project" value="UniProtKB-KW"/>
</dbReference>
<evidence type="ECO:0000256" key="15">
    <source>
        <dbReference type="ARBA" id="ARBA00023136"/>
    </source>
</evidence>
<dbReference type="NCBIfam" id="TIGR01494">
    <property type="entry name" value="ATPase_P-type"/>
    <property type="match status" value="1"/>
</dbReference>
<evidence type="ECO:0000256" key="5">
    <source>
        <dbReference type="ARBA" id="ARBA00022723"/>
    </source>
</evidence>
<dbReference type="InterPro" id="IPR027256">
    <property type="entry name" value="P-typ_ATPase_IB"/>
</dbReference>
<dbReference type="PANTHER" id="PTHR43520:SF8">
    <property type="entry name" value="P-TYPE CU(+) TRANSPORTER"/>
    <property type="match status" value="1"/>
</dbReference>
<dbReference type="Gene3D" id="3.40.1110.10">
    <property type="entry name" value="Calcium-transporting ATPase, cytoplasmic domain N"/>
    <property type="match status" value="1"/>
</dbReference>
<evidence type="ECO:0000256" key="8">
    <source>
        <dbReference type="ARBA" id="ARBA00022796"/>
    </source>
</evidence>
<keyword evidence="13" id="KW-0186">Copper</keyword>
<dbReference type="InterPro" id="IPR008250">
    <property type="entry name" value="ATPase_P-typ_transduc_dom_A_sf"/>
</dbReference>
<dbReference type="GO" id="GO:0043682">
    <property type="term" value="F:P-type divalent copper transporter activity"/>
    <property type="evidence" value="ECO:0007669"/>
    <property type="project" value="TreeGrafter"/>
</dbReference>
<dbReference type="Gene3D" id="3.30.70.100">
    <property type="match status" value="2"/>
</dbReference>
<feature type="transmembrane region" description="Helical" evidence="16">
    <location>
        <begin position="178"/>
        <end position="200"/>
    </location>
</feature>
<dbReference type="Gene3D" id="3.40.50.1000">
    <property type="entry name" value="HAD superfamily/HAD-like"/>
    <property type="match status" value="1"/>
</dbReference>